<sequence length="297" mass="32357">MEQRYQDLKLGERGAILSIAVYILLSCLKLVVGYIAGSEALKADGLNNTTDIIASIAVLIGLRLSQKPADEDHPYGHWKAESVASLIAAIIMIAVGLQVLYGAATSVFNGKAESPDMIAAWTGFFSAIIMIFVYRYNKNLATKVKSHAVMAAAKDNLSDAWVSIGTAIGILASQFGIPWLDPVAALVVGLLICKTGWDIFRESSHYLTDGFDIHALEEYKQTILNVKGVLEVKDIKGRTYGNSNTVDVVISVPNNLDITEAHEIASNVEVMLMNQYNVHDVHVHVEPIGNDKLMMIE</sequence>
<feature type="domain" description="Cation efflux protein transmembrane" evidence="8">
    <location>
        <begin position="16"/>
        <end position="207"/>
    </location>
</feature>
<keyword evidence="3" id="KW-0813">Transport</keyword>
<accession>A0ABW4MP44</accession>
<evidence type="ECO:0000256" key="6">
    <source>
        <dbReference type="ARBA" id="ARBA00023136"/>
    </source>
</evidence>
<dbReference type="PANTHER" id="PTHR43840:SF50">
    <property type="entry name" value="MANGANESE EFFLUX SYSTEM PROTEIN MNES"/>
    <property type="match status" value="1"/>
</dbReference>
<dbReference type="InterPro" id="IPR050291">
    <property type="entry name" value="CDF_Transporter"/>
</dbReference>
<dbReference type="InterPro" id="IPR002524">
    <property type="entry name" value="Cation_efflux"/>
</dbReference>
<evidence type="ECO:0000313" key="10">
    <source>
        <dbReference type="EMBL" id="MFD1779276.1"/>
    </source>
</evidence>
<reference evidence="11" key="1">
    <citation type="journal article" date="2019" name="Int. J. Syst. Evol. Microbiol.">
        <title>The Global Catalogue of Microorganisms (GCM) 10K type strain sequencing project: providing services to taxonomists for standard genome sequencing and annotation.</title>
        <authorList>
            <consortium name="The Broad Institute Genomics Platform"/>
            <consortium name="The Broad Institute Genome Sequencing Center for Infectious Disease"/>
            <person name="Wu L."/>
            <person name="Ma J."/>
        </authorList>
    </citation>
    <scope>NUCLEOTIDE SEQUENCE [LARGE SCALE GENOMIC DNA]</scope>
    <source>
        <strain evidence="11">CCUG 15531</strain>
    </source>
</reference>
<dbReference type="InterPro" id="IPR036837">
    <property type="entry name" value="Cation_efflux_CTD_sf"/>
</dbReference>
<dbReference type="Gene3D" id="3.30.70.1350">
    <property type="entry name" value="Cation efflux protein, cytoplasmic domain"/>
    <property type="match status" value="1"/>
</dbReference>
<keyword evidence="4 7" id="KW-0812">Transmembrane</keyword>
<dbReference type="Gene3D" id="1.20.1510.10">
    <property type="entry name" value="Cation efflux protein transmembrane domain"/>
    <property type="match status" value="1"/>
</dbReference>
<evidence type="ECO:0000256" key="3">
    <source>
        <dbReference type="ARBA" id="ARBA00022448"/>
    </source>
</evidence>
<keyword evidence="5 7" id="KW-1133">Transmembrane helix</keyword>
<feature type="transmembrane region" description="Helical" evidence="7">
    <location>
        <begin position="14"/>
        <end position="36"/>
    </location>
</feature>
<keyword evidence="6 7" id="KW-0472">Membrane</keyword>
<evidence type="ECO:0000256" key="4">
    <source>
        <dbReference type="ARBA" id="ARBA00022692"/>
    </source>
</evidence>
<name>A0ABW4MP44_9BACI</name>
<evidence type="ECO:0000256" key="5">
    <source>
        <dbReference type="ARBA" id="ARBA00022989"/>
    </source>
</evidence>
<evidence type="ECO:0000256" key="2">
    <source>
        <dbReference type="ARBA" id="ARBA00008114"/>
    </source>
</evidence>
<comment type="caution">
    <text evidence="10">The sequence shown here is derived from an EMBL/GenBank/DDBJ whole genome shotgun (WGS) entry which is preliminary data.</text>
</comment>
<feature type="domain" description="Cation efflux protein cytoplasmic" evidence="9">
    <location>
        <begin position="216"/>
        <end position="287"/>
    </location>
</feature>
<dbReference type="Proteomes" id="UP001597227">
    <property type="component" value="Unassembled WGS sequence"/>
</dbReference>
<protein>
    <submittedName>
        <fullName evidence="10">Cation diffusion facilitator family transporter</fullName>
    </submittedName>
</protein>
<feature type="transmembrane region" description="Helical" evidence="7">
    <location>
        <begin position="118"/>
        <end position="136"/>
    </location>
</feature>
<evidence type="ECO:0000313" key="11">
    <source>
        <dbReference type="Proteomes" id="UP001597227"/>
    </source>
</evidence>
<dbReference type="NCBIfam" id="TIGR01297">
    <property type="entry name" value="CDF"/>
    <property type="match status" value="1"/>
</dbReference>
<keyword evidence="11" id="KW-1185">Reference proteome</keyword>
<dbReference type="InterPro" id="IPR027470">
    <property type="entry name" value="Cation_efflux_CTD"/>
</dbReference>
<comment type="subcellular location">
    <subcellularLocation>
        <location evidence="1">Membrane</location>
        <topology evidence="1">Multi-pass membrane protein</topology>
    </subcellularLocation>
</comment>
<evidence type="ECO:0000259" key="9">
    <source>
        <dbReference type="Pfam" id="PF16916"/>
    </source>
</evidence>
<evidence type="ECO:0000256" key="1">
    <source>
        <dbReference type="ARBA" id="ARBA00004141"/>
    </source>
</evidence>
<dbReference type="InterPro" id="IPR058533">
    <property type="entry name" value="Cation_efflux_TM"/>
</dbReference>
<comment type="similarity">
    <text evidence="2">Belongs to the cation diffusion facilitator (CDF) transporter (TC 2.A.4) family.</text>
</comment>
<feature type="transmembrane region" description="Helical" evidence="7">
    <location>
        <begin position="86"/>
        <end position="106"/>
    </location>
</feature>
<dbReference type="Pfam" id="PF16916">
    <property type="entry name" value="ZT_dimer"/>
    <property type="match status" value="1"/>
</dbReference>
<evidence type="ECO:0000259" key="8">
    <source>
        <dbReference type="Pfam" id="PF01545"/>
    </source>
</evidence>
<dbReference type="EMBL" id="JBHUEK010000018">
    <property type="protein sequence ID" value="MFD1779276.1"/>
    <property type="molecule type" value="Genomic_DNA"/>
</dbReference>
<dbReference type="PANTHER" id="PTHR43840">
    <property type="entry name" value="MITOCHONDRIAL METAL TRANSPORTER 1-RELATED"/>
    <property type="match status" value="1"/>
</dbReference>
<dbReference type="PROSITE" id="PS51257">
    <property type="entry name" value="PROKAR_LIPOPROTEIN"/>
    <property type="match status" value="1"/>
</dbReference>
<dbReference type="SUPFAM" id="SSF161111">
    <property type="entry name" value="Cation efflux protein transmembrane domain-like"/>
    <property type="match status" value="1"/>
</dbReference>
<gene>
    <name evidence="10" type="ORF">ACFSFW_11405</name>
</gene>
<dbReference type="RefSeq" id="WP_388038286.1">
    <property type="nucleotide sequence ID" value="NZ_JBHUEK010000018.1"/>
</dbReference>
<dbReference type="Pfam" id="PF01545">
    <property type="entry name" value="Cation_efflux"/>
    <property type="match status" value="1"/>
</dbReference>
<feature type="transmembrane region" description="Helical" evidence="7">
    <location>
        <begin position="157"/>
        <end position="177"/>
    </location>
</feature>
<evidence type="ECO:0000256" key="7">
    <source>
        <dbReference type="SAM" id="Phobius"/>
    </source>
</evidence>
<organism evidence="10 11">
    <name type="scientific">Fredinandcohnia salidurans</name>
    <dbReference type="NCBI Taxonomy" id="2595041"/>
    <lineage>
        <taxon>Bacteria</taxon>
        <taxon>Bacillati</taxon>
        <taxon>Bacillota</taxon>
        <taxon>Bacilli</taxon>
        <taxon>Bacillales</taxon>
        <taxon>Bacillaceae</taxon>
        <taxon>Fredinandcohnia</taxon>
    </lineage>
</organism>
<dbReference type="InterPro" id="IPR027469">
    <property type="entry name" value="Cation_efflux_TMD_sf"/>
</dbReference>
<proteinExistence type="inferred from homology"/>
<dbReference type="SUPFAM" id="SSF160240">
    <property type="entry name" value="Cation efflux protein cytoplasmic domain-like"/>
    <property type="match status" value="1"/>
</dbReference>